<feature type="domain" description="Resolvase/invertase-type recombinase catalytic" evidence="2">
    <location>
        <begin position="2"/>
        <end position="131"/>
    </location>
</feature>
<dbReference type="SUPFAM" id="SSF53041">
    <property type="entry name" value="Resolvase-like"/>
    <property type="match status" value="1"/>
</dbReference>
<organism evidence="3 4">
    <name type="scientific">Enterococcus quebecensis</name>
    <dbReference type="NCBI Taxonomy" id="903983"/>
    <lineage>
        <taxon>Bacteria</taxon>
        <taxon>Bacillati</taxon>
        <taxon>Bacillota</taxon>
        <taxon>Bacilli</taxon>
        <taxon>Lactobacillales</taxon>
        <taxon>Enterococcaceae</taxon>
        <taxon>Enterococcus</taxon>
    </lineage>
</organism>
<dbReference type="PATRIC" id="fig|903983.4.peg.1210"/>
<dbReference type="Proteomes" id="UP000094764">
    <property type="component" value="Unassembled WGS sequence"/>
</dbReference>
<keyword evidence="1" id="KW-1133">Transmembrane helix</keyword>
<evidence type="ECO:0000313" key="3">
    <source>
        <dbReference type="EMBL" id="OEG17010.1"/>
    </source>
</evidence>
<sequence>MNLGYARGKRVNQQFDYLEAYEVEEIFSDGTRDYEVFQDPESNYQRLLDYAEPGDCLVITSLEVISRDYQKLLSFLDELDELELDIVVLTSPNLTLMDWREVFFWVSKNDRLLHPRLIKMKLKQEKNQNKQAYSVFSGDSESRYLYREVMWQLIGKQKLRKISEQKGVPIETIYRIQQEFKRLKLALILAMCFILAITTIKISENFSDNLWIQVAVCVITTLAILYNTLADNEQT</sequence>
<keyword evidence="4" id="KW-1185">Reference proteome</keyword>
<evidence type="ECO:0000259" key="2">
    <source>
        <dbReference type="SMART" id="SM00857"/>
    </source>
</evidence>
<dbReference type="GO" id="GO:0003677">
    <property type="term" value="F:DNA binding"/>
    <property type="evidence" value="ECO:0007669"/>
    <property type="project" value="InterPro"/>
</dbReference>
<evidence type="ECO:0000256" key="1">
    <source>
        <dbReference type="SAM" id="Phobius"/>
    </source>
</evidence>
<feature type="transmembrane region" description="Helical" evidence="1">
    <location>
        <begin position="210"/>
        <end position="229"/>
    </location>
</feature>
<keyword evidence="1" id="KW-0472">Membrane</keyword>
<dbReference type="AlphaFoldDB" id="A0A1E5GXH1"/>
<accession>A0A1E5GXH1</accession>
<comment type="caution">
    <text evidence="3">The sequence shown here is derived from an EMBL/GenBank/DDBJ whole genome shotgun (WGS) entry which is preliminary data.</text>
</comment>
<proteinExistence type="predicted"/>
<reference evidence="4" key="1">
    <citation type="submission" date="2016-09" db="EMBL/GenBank/DDBJ databases">
        <authorList>
            <person name="Gulvik C.A."/>
        </authorList>
    </citation>
    <scope>NUCLEOTIDE SEQUENCE [LARGE SCALE GENOMIC DNA]</scope>
    <source>
        <strain evidence="4">LMG 26306</strain>
    </source>
</reference>
<evidence type="ECO:0000313" key="4">
    <source>
        <dbReference type="Proteomes" id="UP000094764"/>
    </source>
</evidence>
<dbReference type="Pfam" id="PF00239">
    <property type="entry name" value="Resolvase"/>
    <property type="match status" value="1"/>
</dbReference>
<dbReference type="SMART" id="SM00857">
    <property type="entry name" value="Resolvase"/>
    <property type="match status" value="1"/>
</dbReference>
<name>A0A1E5GXH1_9ENTE</name>
<dbReference type="InterPro" id="IPR036162">
    <property type="entry name" value="Resolvase-like_N_sf"/>
</dbReference>
<dbReference type="InterPro" id="IPR006119">
    <property type="entry name" value="Resolv_N"/>
</dbReference>
<protein>
    <recommendedName>
        <fullName evidence="2">Resolvase/invertase-type recombinase catalytic domain-containing protein</fullName>
    </recommendedName>
</protein>
<feature type="transmembrane region" description="Helical" evidence="1">
    <location>
        <begin position="185"/>
        <end position="204"/>
    </location>
</feature>
<keyword evidence="1" id="KW-0812">Transmembrane</keyword>
<dbReference type="EMBL" id="MIKB01000012">
    <property type="protein sequence ID" value="OEG17010.1"/>
    <property type="molecule type" value="Genomic_DNA"/>
</dbReference>
<gene>
    <name evidence="3" type="ORF">BCR23_03095</name>
</gene>
<dbReference type="RefSeq" id="WP_069634336.1">
    <property type="nucleotide sequence ID" value="NZ_JXKZ01000002.1"/>
</dbReference>
<dbReference type="OrthoDB" id="2180883at2"/>
<dbReference type="STRING" id="903983.BCR23_03095"/>
<dbReference type="Gene3D" id="3.40.50.1390">
    <property type="entry name" value="Resolvase, N-terminal catalytic domain"/>
    <property type="match status" value="1"/>
</dbReference>
<dbReference type="GO" id="GO:0000150">
    <property type="term" value="F:DNA strand exchange activity"/>
    <property type="evidence" value="ECO:0007669"/>
    <property type="project" value="InterPro"/>
</dbReference>